<dbReference type="Proteomes" id="UP000178485">
    <property type="component" value="Chromosome i"/>
</dbReference>
<dbReference type="PRINTS" id="PR01466">
    <property type="entry name" value="ARGDEIMINASE"/>
</dbReference>
<evidence type="ECO:0000313" key="7">
    <source>
        <dbReference type="EMBL" id="SCM59385.1"/>
    </source>
</evidence>
<reference evidence="7 8" key="1">
    <citation type="submission" date="2016-08" db="EMBL/GenBank/DDBJ databases">
        <authorList>
            <person name="Seilhamer J.J."/>
        </authorList>
    </citation>
    <scope>NUCLEOTIDE SEQUENCE [LARGE SCALE GENOMIC DNA]</scope>
    <source>
        <strain evidence="7">ING2-E5A</strain>
    </source>
</reference>
<dbReference type="Pfam" id="PF02274">
    <property type="entry name" value="ADI"/>
    <property type="match status" value="1"/>
</dbReference>
<accession>A0A1G4GA62</accession>
<dbReference type="STRING" id="1642646.ING2E5A_2589"/>
<keyword evidence="4 7" id="KW-0378">Hydrolase</keyword>
<dbReference type="GO" id="GO:0016990">
    <property type="term" value="F:arginine deiminase activity"/>
    <property type="evidence" value="ECO:0007669"/>
    <property type="project" value="UniProtKB-EC"/>
</dbReference>
<comment type="catalytic activity">
    <reaction evidence="5">
        <text>L-arginine + H2O = L-citrulline + NH4(+)</text>
        <dbReference type="Rhea" id="RHEA:19597"/>
        <dbReference type="ChEBI" id="CHEBI:15377"/>
        <dbReference type="ChEBI" id="CHEBI:28938"/>
        <dbReference type="ChEBI" id="CHEBI:32682"/>
        <dbReference type="ChEBI" id="CHEBI:57743"/>
        <dbReference type="EC" id="3.5.3.6"/>
    </reaction>
</comment>
<evidence type="ECO:0000256" key="6">
    <source>
        <dbReference type="PIRSR" id="PIRSR006356-1"/>
    </source>
</evidence>
<protein>
    <recommendedName>
        <fullName evidence="3">arginine deiminase</fullName>
        <ecNumber evidence="3">3.5.3.6</ecNumber>
    </recommendedName>
</protein>
<keyword evidence="8" id="KW-1185">Reference proteome</keyword>
<dbReference type="EC" id="3.5.3.6" evidence="3"/>
<evidence type="ECO:0000256" key="4">
    <source>
        <dbReference type="ARBA" id="ARBA00022801"/>
    </source>
</evidence>
<gene>
    <name evidence="7" type="primary">arcA</name>
    <name evidence="7" type="ORF">ING2E5A_2589</name>
</gene>
<comment type="similarity">
    <text evidence="2">Belongs to the arginine deiminase family.</text>
</comment>
<dbReference type="KEGG" id="pmuc:ING2E5A_2589"/>
<feature type="active site" description="Amidino-cysteine intermediate" evidence="6">
    <location>
        <position position="410"/>
    </location>
</feature>
<dbReference type="PIRSF" id="PIRSF006356">
    <property type="entry name" value="Arg_deiminase"/>
    <property type="match status" value="1"/>
</dbReference>
<comment type="pathway">
    <text evidence="1">Amino-acid degradation; L-arginine degradation via ADI pathway; carbamoyl phosphate from L-arginine: step 1/2.</text>
</comment>
<dbReference type="PANTHER" id="PTHR47271:SF2">
    <property type="entry name" value="ARGININE DEIMINASE"/>
    <property type="match status" value="1"/>
</dbReference>
<dbReference type="InterPro" id="IPR003876">
    <property type="entry name" value="Arg_deiminase"/>
</dbReference>
<dbReference type="EMBL" id="LT608328">
    <property type="protein sequence ID" value="SCM59385.1"/>
    <property type="molecule type" value="Genomic_DNA"/>
</dbReference>
<sequence>MSTNRLTLNVQSEIGKLEAVMLHYPGPEVENMTPKNAQRALYNDILNLAIAQKEYAQLKGVLEKYSRVYEVSDLLEKVVEIPRQRAILLQKICSAEKVQDYFEYLMELSSHQLARVLIEGLPMQVKTLTDFLKEEYYALQPLYNFYFTRDTSVVIGNRSLVCKMANAVRMRESFIMDAIFNSGLFFNTQVSNMYDLSHNNDPVTIEGGDVLVAREDVLLVGSGARTTPQAIDLLIRELCGEKSCRKHVIVQQLPEAPESFIHLDMVFTFLDSNTAMVYKPLIINSNPYKTVHIQIENGRVIKISQTNNIPTALKKLGMEIEPVICGGKADDWDQEREQWHSGANFLAIAPGKVLSYARNINTLEELNKKGFEIVPAEDVINGKIDLERVGKCVVTLDGSELPRGGGGPRCMTMPLRRG</sequence>
<evidence type="ECO:0000256" key="1">
    <source>
        <dbReference type="ARBA" id="ARBA00005213"/>
    </source>
</evidence>
<dbReference type="Gene3D" id="3.75.10.10">
    <property type="entry name" value="L-arginine/glycine Amidinotransferase, Chain A"/>
    <property type="match status" value="1"/>
</dbReference>
<evidence type="ECO:0000256" key="3">
    <source>
        <dbReference type="ARBA" id="ARBA00012171"/>
    </source>
</evidence>
<evidence type="ECO:0000256" key="5">
    <source>
        <dbReference type="ARBA" id="ARBA00049429"/>
    </source>
</evidence>
<dbReference type="RefSeq" id="WP_071137681.1">
    <property type="nucleotide sequence ID" value="NZ_DUQN01000074.1"/>
</dbReference>
<dbReference type="AlphaFoldDB" id="A0A1G4GA62"/>
<dbReference type="SUPFAM" id="SSF55909">
    <property type="entry name" value="Pentein"/>
    <property type="match status" value="1"/>
</dbReference>
<dbReference type="GO" id="GO:0019546">
    <property type="term" value="P:L-arginine deiminase pathway"/>
    <property type="evidence" value="ECO:0007669"/>
    <property type="project" value="TreeGrafter"/>
</dbReference>
<dbReference type="PANTHER" id="PTHR47271">
    <property type="entry name" value="ARGININE DEIMINASE"/>
    <property type="match status" value="1"/>
</dbReference>
<dbReference type="Gene3D" id="1.10.3930.10">
    <property type="entry name" value="Arginine deiminase"/>
    <property type="match status" value="1"/>
</dbReference>
<organism evidence="7 8">
    <name type="scientific">Petrimonas mucosa</name>
    <dbReference type="NCBI Taxonomy" id="1642646"/>
    <lineage>
        <taxon>Bacteria</taxon>
        <taxon>Pseudomonadati</taxon>
        <taxon>Bacteroidota</taxon>
        <taxon>Bacteroidia</taxon>
        <taxon>Bacteroidales</taxon>
        <taxon>Dysgonomonadaceae</taxon>
        <taxon>Petrimonas</taxon>
    </lineage>
</organism>
<name>A0A1G4GA62_9BACT</name>
<proteinExistence type="inferred from homology"/>
<evidence type="ECO:0000313" key="8">
    <source>
        <dbReference type="Proteomes" id="UP000178485"/>
    </source>
</evidence>
<evidence type="ECO:0000256" key="2">
    <source>
        <dbReference type="ARBA" id="ARBA00010206"/>
    </source>
</evidence>